<dbReference type="EMBL" id="JAVDQS010000002">
    <property type="protein sequence ID" value="MDR6404233.1"/>
    <property type="molecule type" value="Genomic_DNA"/>
</dbReference>
<reference evidence="1 2" key="1">
    <citation type="submission" date="2023-07" db="EMBL/GenBank/DDBJ databases">
        <title>Sorghum-associated microbial communities from plants grown in Nebraska, USA.</title>
        <authorList>
            <person name="Schachtman D."/>
        </authorList>
    </citation>
    <scope>NUCLEOTIDE SEQUENCE [LARGE SCALE GENOMIC DNA]</scope>
    <source>
        <strain evidence="1 2">DS1709</strain>
    </source>
</reference>
<proteinExistence type="predicted"/>
<organism evidence="1 2">
    <name type="scientific">Chryseobacterium geocarposphaerae</name>
    <dbReference type="NCBI Taxonomy" id="1416776"/>
    <lineage>
        <taxon>Bacteria</taxon>
        <taxon>Pseudomonadati</taxon>
        <taxon>Bacteroidota</taxon>
        <taxon>Flavobacteriia</taxon>
        <taxon>Flavobacteriales</taxon>
        <taxon>Weeksellaceae</taxon>
        <taxon>Chryseobacterium group</taxon>
        <taxon>Chryseobacterium</taxon>
    </lineage>
</organism>
<comment type="caution">
    <text evidence="1">The sequence shown here is derived from an EMBL/GenBank/DDBJ whole genome shotgun (WGS) entry which is preliminary data.</text>
</comment>
<protein>
    <recommendedName>
        <fullName evidence="3">Bacteriocin-like protein</fullName>
    </recommendedName>
</protein>
<evidence type="ECO:0000313" key="2">
    <source>
        <dbReference type="Proteomes" id="UP001184853"/>
    </source>
</evidence>
<evidence type="ECO:0008006" key="3">
    <source>
        <dbReference type="Google" id="ProtNLM"/>
    </source>
</evidence>
<keyword evidence="2" id="KW-1185">Reference proteome</keyword>
<evidence type="ECO:0000313" key="1">
    <source>
        <dbReference type="EMBL" id="MDR6404233.1"/>
    </source>
</evidence>
<gene>
    <name evidence="1" type="ORF">J2781_001148</name>
</gene>
<dbReference type="Proteomes" id="UP001184853">
    <property type="component" value="Unassembled WGS sequence"/>
</dbReference>
<accession>A0ABU1LBX0</accession>
<sequence length="54" mass="6052">MKNQNLTSGKKLNKKELRTILGGKEQCIDPMTGQCRKYGIGCAEKICQLIEIEP</sequence>
<name>A0ABU1LBX0_9FLAO</name>
<dbReference type="RefSeq" id="WP_181898007.1">
    <property type="nucleotide sequence ID" value="NZ_JAVDQS010000002.1"/>
</dbReference>